<reference evidence="1 2" key="1">
    <citation type="submission" date="2016-10" db="EMBL/GenBank/DDBJ databases">
        <authorList>
            <person name="Varghese N."/>
            <person name="Submissions S."/>
        </authorList>
    </citation>
    <scope>NUCLEOTIDE SEQUENCE [LARGE SCALE GENOMIC DNA]</scope>
    <source>
        <strain evidence="1 2">CGMCC 1.6859</strain>
    </source>
</reference>
<accession>A0ABY0LYP0</accession>
<keyword evidence="2" id="KW-1185">Reference proteome</keyword>
<evidence type="ECO:0000313" key="2">
    <source>
        <dbReference type="Proteomes" id="UP000199307"/>
    </source>
</evidence>
<protein>
    <recommendedName>
        <fullName evidence="3">DUF4468 domain-containing protein</fullName>
    </recommendedName>
</protein>
<comment type="caution">
    <text evidence="1">The sequence shown here is derived from an EMBL/GenBank/DDBJ whole genome shotgun (WGS) entry which is preliminary data.</text>
</comment>
<dbReference type="RefSeq" id="WP_091134191.1">
    <property type="nucleotide sequence ID" value="NZ_CP023642.1"/>
</dbReference>
<proteinExistence type="predicted"/>
<evidence type="ECO:0000313" key="1">
    <source>
        <dbReference type="EMBL" id="SCY78360.1"/>
    </source>
</evidence>
<evidence type="ECO:0008006" key="3">
    <source>
        <dbReference type="Google" id="ProtNLM"/>
    </source>
</evidence>
<dbReference type="EMBL" id="FMVC01000005">
    <property type="protein sequence ID" value="SCY78360.1"/>
    <property type="molecule type" value="Genomic_DNA"/>
</dbReference>
<name>A0ABY0LYP0_9FLAO</name>
<sequence>MKKLILIILFIFPALVFSQVDIQKKDIDTMSIIYKAKTFTISKHGFKDIESQISSLKNMPYEIYGTNEFLFIKIKGNFFCEEKGNVVTFAWCECDYYVCYSFEKDYFYLLGGFKVNDILPFSKEYRGSLSSVNWSYRIKDQKLNEFLEKITLKKIKEADKIFNKCIDSSKK</sequence>
<dbReference type="Proteomes" id="UP000199307">
    <property type="component" value="Unassembled WGS sequence"/>
</dbReference>
<organism evidence="1 2">
    <name type="scientific">Flavobacterium anhuiense</name>
    <dbReference type="NCBI Taxonomy" id="459526"/>
    <lineage>
        <taxon>Bacteria</taxon>
        <taxon>Pseudomonadati</taxon>
        <taxon>Bacteroidota</taxon>
        <taxon>Flavobacteriia</taxon>
        <taxon>Flavobacteriales</taxon>
        <taxon>Flavobacteriaceae</taxon>
        <taxon>Flavobacterium</taxon>
    </lineage>
</organism>
<gene>
    <name evidence="1" type="ORF">SAMN02927916_3367</name>
</gene>